<dbReference type="PROSITE" id="PS50071">
    <property type="entry name" value="HOMEOBOX_2"/>
    <property type="match status" value="1"/>
</dbReference>
<keyword evidence="11" id="KW-0175">Coiled coil</keyword>
<protein>
    <recommendedName>
        <fullName evidence="10">Homeobox-leucine zipper protein</fullName>
    </recommendedName>
    <alternativeName>
        <fullName evidence="10">HD-ZIP protein</fullName>
    </alternativeName>
    <alternativeName>
        <fullName evidence="10">Homeodomain transcription factor</fullName>
    </alternativeName>
</protein>
<dbReference type="AlphaFoldDB" id="A0A2I0HTT9"/>
<feature type="region of interest" description="Disordered" evidence="12">
    <location>
        <begin position="1"/>
        <end position="28"/>
    </location>
</feature>
<feature type="compositionally biased region" description="Polar residues" evidence="12">
    <location>
        <begin position="1"/>
        <end position="19"/>
    </location>
</feature>
<keyword evidence="4 8" id="KW-0371">Homeobox</keyword>
<organism evidence="14 15">
    <name type="scientific">Punica granatum</name>
    <name type="common">Pomegranate</name>
    <dbReference type="NCBI Taxonomy" id="22663"/>
    <lineage>
        <taxon>Eukaryota</taxon>
        <taxon>Viridiplantae</taxon>
        <taxon>Streptophyta</taxon>
        <taxon>Embryophyta</taxon>
        <taxon>Tracheophyta</taxon>
        <taxon>Spermatophyta</taxon>
        <taxon>Magnoliopsida</taxon>
        <taxon>eudicotyledons</taxon>
        <taxon>Gunneridae</taxon>
        <taxon>Pentapetalae</taxon>
        <taxon>rosids</taxon>
        <taxon>malvids</taxon>
        <taxon>Myrtales</taxon>
        <taxon>Lythraceae</taxon>
        <taxon>Punica</taxon>
    </lineage>
</organism>
<reference evidence="14 15" key="1">
    <citation type="submission" date="2017-11" db="EMBL/GenBank/DDBJ databases">
        <title>De-novo sequencing of pomegranate (Punica granatum L.) genome.</title>
        <authorList>
            <person name="Akparov Z."/>
            <person name="Amiraslanov A."/>
            <person name="Hajiyeva S."/>
            <person name="Abbasov M."/>
            <person name="Kaur K."/>
            <person name="Hamwieh A."/>
            <person name="Solovyev V."/>
            <person name="Salamov A."/>
            <person name="Braich B."/>
            <person name="Kosarev P."/>
            <person name="Mahmoud A."/>
            <person name="Hajiyev E."/>
            <person name="Babayeva S."/>
            <person name="Izzatullayeva V."/>
            <person name="Mammadov A."/>
            <person name="Mammadov A."/>
            <person name="Sharifova S."/>
            <person name="Ojaghi J."/>
            <person name="Eynullazada K."/>
            <person name="Bayramov B."/>
            <person name="Abdulazimova A."/>
            <person name="Shahmuradov I."/>
        </authorList>
    </citation>
    <scope>NUCLEOTIDE SEQUENCE [LARGE SCALE GENOMIC DNA]</scope>
    <source>
        <strain evidence="15">cv. AG2017</strain>
        <tissue evidence="14">Leaf</tissue>
    </source>
</reference>
<evidence type="ECO:0000256" key="1">
    <source>
        <dbReference type="ARBA" id="ARBA00004123"/>
    </source>
</evidence>
<dbReference type="InterPro" id="IPR000047">
    <property type="entry name" value="HTH_motif"/>
</dbReference>
<keyword evidence="6 8" id="KW-0539">Nucleus</keyword>
<dbReference type="GO" id="GO:0045893">
    <property type="term" value="P:positive regulation of DNA-templated transcription"/>
    <property type="evidence" value="ECO:0007669"/>
    <property type="project" value="TreeGrafter"/>
</dbReference>
<dbReference type="PANTHER" id="PTHR24326:SF535">
    <property type="entry name" value="HOMEOBOX-LEUCINE ZIPPER PROTEIN"/>
    <property type="match status" value="1"/>
</dbReference>
<dbReference type="InterPro" id="IPR001356">
    <property type="entry name" value="HD"/>
</dbReference>
<dbReference type="InterPro" id="IPR017970">
    <property type="entry name" value="Homeobox_CS"/>
</dbReference>
<comment type="similarity">
    <text evidence="7 10">Belongs to the HD-ZIP homeobox family. Class I subfamily.</text>
</comment>
<dbReference type="FunFam" id="1.10.10.60:FF:000144">
    <property type="entry name" value="homeobox-leucine zipper protein ATHB-6-like"/>
    <property type="match status" value="1"/>
</dbReference>
<evidence type="ECO:0000256" key="4">
    <source>
        <dbReference type="ARBA" id="ARBA00023155"/>
    </source>
</evidence>
<evidence type="ECO:0000256" key="12">
    <source>
        <dbReference type="SAM" id="MobiDB-lite"/>
    </source>
</evidence>
<dbReference type="PRINTS" id="PR00031">
    <property type="entry name" value="HTHREPRESSR"/>
</dbReference>
<accession>A0A2I0HTT9</accession>
<dbReference type="Gene3D" id="1.10.10.60">
    <property type="entry name" value="Homeodomain-like"/>
    <property type="match status" value="1"/>
</dbReference>
<dbReference type="InterPro" id="IPR003106">
    <property type="entry name" value="Leu_zip_homeo"/>
</dbReference>
<keyword evidence="5 10" id="KW-0804">Transcription</keyword>
<evidence type="ECO:0000256" key="2">
    <source>
        <dbReference type="ARBA" id="ARBA00023015"/>
    </source>
</evidence>
<evidence type="ECO:0000313" key="14">
    <source>
        <dbReference type="EMBL" id="PKI35003.1"/>
    </source>
</evidence>
<evidence type="ECO:0000256" key="8">
    <source>
        <dbReference type="PROSITE-ProRule" id="PRU00108"/>
    </source>
</evidence>
<keyword evidence="3 8" id="KW-0238">DNA-binding</keyword>
<evidence type="ECO:0000313" key="15">
    <source>
        <dbReference type="Proteomes" id="UP000233551"/>
    </source>
</evidence>
<dbReference type="GO" id="GO:0000981">
    <property type="term" value="F:DNA-binding transcription factor activity, RNA polymerase II-specific"/>
    <property type="evidence" value="ECO:0007669"/>
    <property type="project" value="UniProtKB-UniRule"/>
</dbReference>
<dbReference type="PANTHER" id="PTHR24326">
    <property type="entry name" value="HOMEOBOX-LEUCINE ZIPPER PROTEIN"/>
    <property type="match status" value="1"/>
</dbReference>
<keyword evidence="2 10" id="KW-0805">Transcription regulation</keyword>
<dbReference type="GO" id="GO:0000976">
    <property type="term" value="F:transcription cis-regulatory region binding"/>
    <property type="evidence" value="ECO:0007669"/>
    <property type="project" value="UniProtKB-ARBA"/>
</dbReference>
<keyword evidence="15" id="KW-1185">Reference proteome</keyword>
<feature type="region of interest" description="Disordered" evidence="12">
    <location>
        <begin position="158"/>
        <end position="181"/>
    </location>
</feature>
<feature type="DNA-binding region" description="Homeobox" evidence="8">
    <location>
        <begin position="55"/>
        <end position="114"/>
    </location>
</feature>
<dbReference type="InterPro" id="IPR009057">
    <property type="entry name" value="Homeodomain-like_sf"/>
</dbReference>
<dbReference type="Proteomes" id="UP000233551">
    <property type="component" value="Unassembled WGS sequence"/>
</dbReference>
<dbReference type="PROSITE" id="PS00027">
    <property type="entry name" value="HOMEOBOX_1"/>
    <property type="match status" value="1"/>
</dbReference>
<dbReference type="GO" id="GO:0005634">
    <property type="term" value="C:nucleus"/>
    <property type="evidence" value="ECO:0007669"/>
    <property type="project" value="UniProtKB-SubCell"/>
</dbReference>
<dbReference type="CDD" id="cd00086">
    <property type="entry name" value="homeodomain"/>
    <property type="match status" value="1"/>
</dbReference>
<dbReference type="Pfam" id="PF00046">
    <property type="entry name" value="Homeodomain"/>
    <property type="match status" value="1"/>
</dbReference>
<sequence length="307" mass="34819">MKRINSSGDPSAQLVSLQSTKEEKGRKKAQIYSREFQAMLDSLDREECGDELGPVGDKKRRLSLHQVKALEKNFEIENKLEPDRKAKLAEELGLQPRQVAIWFQNRRARNKTKQLERDYSILQANYDSLKLDYDNLEQEKEALDAELRELKLKLHQRNVGGHDSSSVPAEDSPVSDSANNASVSDYNAIGIMPEPFGKIKEEDPNSNPGEPFVSSSSFCNPPAHQMLSWIQFSGLSSGSELHRLKYRSNQSGYFRRKLHCAHITSSCGEKKKEKIKMSHLTRKVVGSTKWRSQYNDRHGSSTPESSP</sequence>
<dbReference type="EMBL" id="PGOL01005510">
    <property type="protein sequence ID" value="PKI35003.1"/>
    <property type="molecule type" value="Genomic_DNA"/>
</dbReference>
<evidence type="ECO:0000256" key="10">
    <source>
        <dbReference type="RuleBase" id="RU369038"/>
    </source>
</evidence>
<comment type="function">
    <text evidence="10">Transcription factor.</text>
</comment>
<gene>
    <name evidence="14" type="ORF">CRG98_044588</name>
</gene>
<feature type="coiled-coil region" evidence="11">
    <location>
        <begin position="105"/>
        <end position="153"/>
    </location>
</feature>
<evidence type="ECO:0000256" key="7">
    <source>
        <dbReference type="ARBA" id="ARBA00025748"/>
    </source>
</evidence>
<dbReference type="SMART" id="SM00389">
    <property type="entry name" value="HOX"/>
    <property type="match status" value="1"/>
</dbReference>
<evidence type="ECO:0000256" key="11">
    <source>
        <dbReference type="SAM" id="Coils"/>
    </source>
</evidence>
<name>A0A2I0HTT9_PUNGR</name>
<dbReference type="InterPro" id="IPR045224">
    <property type="entry name" value="HDZip_class_I_plant"/>
</dbReference>
<evidence type="ECO:0000259" key="13">
    <source>
        <dbReference type="PROSITE" id="PS50071"/>
    </source>
</evidence>
<feature type="domain" description="Homeobox" evidence="13">
    <location>
        <begin position="53"/>
        <end position="113"/>
    </location>
</feature>
<evidence type="ECO:0000256" key="9">
    <source>
        <dbReference type="RuleBase" id="RU000682"/>
    </source>
</evidence>
<evidence type="ECO:0000256" key="6">
    <source>
        <dbReference type="ARBA" id="ARBA00023242"/>
    </source>
</evidence>
<feature type="region of interest" description="Disordered" evidence="12">
    <location>
        <begin position="286"/>
        <end position="307"/>
    </location>
</feature>
<evidence type="ECO:0000256" key="3">
    <source>
        <dbReference type="ARBA" id="ARBA00023125"/>
    </source>
</evidence>
<proteinExistence type="inferred from homology"/>
<dbReference type="Pfam" id="PF02183">
    <property type="entry name" value="HALZ"/>
    <property type="match status" value="1"/>
</dbReference>
<evidence type="ECO:0000256" key="5">
    <source>
        <dbReference type="ARBA" id="ARBA00023163"/>
    </source>
</evidence>
<dbReference type="SUPFAM" id="SSF46689">
    <property type="entry name" value="Homeodomain-like"/>
    <property type="match status" value="1"/>
</dbReference>
<comment type="caution">
    <text evidence="14">The sequence shown here is derived from an EMBL/GenBank/DDBJ whole genome shotgun (WGS) entry which is preliminary data.</text>
</comment>
<comment type="subcellular location">
    <subcellularLocation>
        <location evidence="1 8 9">Nucleus</location>
    </subcellularLocation>
</comment>